<evidence type="ECO:0000313" key="8">
    <source>
        <dbReference type="EMBL" id="RDH46030.1"/>
    </source>
</evidence>
<evidence type="ECO:0000256" key="1">
    <source>
        <dbReference type="ARBA" id="ARBA00004651"/>
    </source>
</evidence>
<evidence type="ECO:0000256" key="5">
    <source>
        <dbReference type="ARBA" id="ARBA00022989"/>
    </source>
</evidence>
<keyword evidence="6 7" id="KW-0472">Membrane</keyword>
<feature type="transmembrane region" description="Helical" evidence="7">
    <location>
        <begin position="6"/>
        <end position="28"/>
    </location>
</feature>
<dbReference type="GO" id="GO:0005886">
    <property type="term" value="C:plasma membrane"/>
    <property type="evidence" value="ECO:0007669"/>
    <property type="project" value="UniProtKB-SubCell"/>
</dbReference>
<comment type="subcellular location">
    <subcellularLocation>
        <location evidence="1">Cell membrane</location>
        <topology evidence="1">Multi-pass membrane protein</topology>
    </subcellularLocation>
</comment>
<evidence type="ECO:0000256" key="6">
    <source>
        <dbReference type="ARBA" id="ARBA00023136"/>
    </source>
</evidence>
<keyword evidence="9" id="KW-1185">Reference proteome</keyword>
<keyword evidence="5 7" id="KW-1133">Transmembrane helix</keyword>
<dbReference type="AlphaFoldDB" id="A0A4P9VVX3"/>
<feature type="transmembrane region" description="Helical" evidence="7">
    <location>
        <begin position="79"/>
        <end position="101"/>
    </location>
</feature>
<keyword evidence="3" id="KW-1003">Cell membrane</keyword>
<comment type="caution">
    <text evidence="8">The sequence shown here is derived from an EMBL/GenBank/DDBJ whole genome shotgun (WGS) entry which is preliminary data.</text>
</comment>
<reference evidence="8 9" key="1">
    <citation type="submission" date="2017-04" db="EMBL/GenBank/DDBJ databases">
        <title>Draft genome sequence of Zooshikella ganghwensis VG4 isolated from Red Sea sediments.</title>
        <authorList>
            <person name="Rehman Z."/>
            <person name="Alam I."/>
            <person name="Kamau A."/>
            <person name="Bajic V."/>
            <person name="Leiknes T."/>
        </authorList>
    </citation>
    <scope>NUCLEOTIDE SEQUENCE [LARGE SCALE GENOMIC DNA]</scope>
    <source>
        <strain evidence="8 9">VG4</strain>
    </source>
</reference>
<comment type="similarity">
    <text evidence="2">Belongs to the UPF0719 family.</text>
</comment>
<protein>
    <submittedName>
        <fullName evidence="8">DUF350 domain-containing protein</fullName>
    </submittedName>
</protein>
<feature type="transmembrane region" description="Helical" evidence="7">
    <location>
        <begin position="49"/>
        <end position="67"/>
    </location>
</feature>
<dbReference type="InterPro" id="IPR007140">
    <property type="entry name" value="DUF350"/>
</dbReference>
<evidence type="ECO:0000256" key="3">
    <source>
        <dbReference type="ARBA" id="ARBA00022475"/>
    </source>
</evidence>
<accession>A0A4P9VVX3</accession>
<feature type="transmembrane region" description="Helical" evidence="7">
    <location>
        <begin position="113"/>
        <end position="132"/>
    </location>
</feature>
<evidence type="ECO:0000256" key="7">
    <source>
        <dbReference type="SAM" id="Phobius"/>
    </source>
</evidence>
<proteinExistence type="inferred from homology"/>
<dbReference type="Proteomes" id="UP000257039">
    <property type="component" value="Unassembled WGS sequence"/>
</dbReference>
<evidence type="ECO:0000256" key="2">
    <source>
        <dbReference type="ARBA" id="ARBA00005779"/>
    </source>
</evidence>
<dbReference type="Pfam" id="PF03994">
    <property type="entry name" value="DUF350"/>
    <property type="match status" value="1"/>
</dbReference>
<evidence type="ECO:0000256" key="4">
    <source>
        <dbReference type="ARBA" id="ARBA00022692"/>
    </source>
</evidence>
<dbReference type="EMBL" id="NDXW01000001">
    <property type="protein sequence ID" value="RDH46030.1"/>
    <property type="molecule type" value="Genomic_DNA"/>
</dbReference>
<gene>
    <name evidence="8" type="ORF">B9G39_22675</name>
</gene>
<keyword evidence="4 7" id="KW-0812">Transmembrane</keyword>
<evidence type="ECO:0000313" key="9">
    <source>
        <dbReference type="Proteomes" id="UP000257039"/>
    </source>
</evidence>
<name>A0A4P9VVX3_9GAMM</name>
<dbReference type="RefSeq" id="WP_027706637.1">
    <property type="nucleotide sequence ID" value="NZ_JAEVHG010000014.1"/>
</dbReference>
<dbReference type="PANTHER" id="PTHR40043">
    <property type="entry name" value="UPF0719 INNER MEMBRANE PROTEIN YJFL"/>
    <property type="match status" value="1"/>
</dbReference>
<organism evidence="8 9">
    <name type="scientific">Zooshikella ganghwensis</name>
    <dbReference type="NCBI Taxonomy" id="202772"/>
    <lineage>
        <taxon>Bacteria</taxon>
        <taxon>Pseudomonadati</taxon>
        <taxon>Pseudomonadota</taxon>
        <taxon>Gammaproteobacteria</taxon>
        <taxon>Oceanospirillales</taxon>
        <taxon>Zooshikellaceae</taxon>
        <taxon>Zooshikella</taxon>
    </lineage>
</organism>
<sequence>MDMILTSIQGLGGFALYFISSVIALFAFKFIYTMITPYDEWALVKSNNSAAAIALTGTLIGYAIALGSAAKNSVNYVDFIVWAVVALITQVLAYLIVRLFMPLIASRIEKAEVSAGIVLGGVSIAIGILNAACMTY</sequence>
<dbReference type="PANTHER" id="PTHR40043:SF1">
    <property type="entry name" value="UPF0719 INNER MEMBRANE PROTEIN YJFL"/>
    <property type="match status" value="1"/>
</dbReference>